<evidence type="ECO:0000313" key="3">
    <source>
        <dbReference type="Proteomes" id="UP001055804"/>
    </source>
</evidence>
<gene>
    <name evidence="2" type="ORF">NJQ99_12975</name>
</gene>
<comment type="caution">
    <text evidence="2">The sequence shown here is derived from an EMBL/GenBank/DDBJ whole genome shotgun (WGS) entry which is preliminary data.</text>
</comment>
<dbReference type="PROSITE" id="PS51273">
    <property type="entry name" value="GATASE_TYPE_1"/>
    <property type="match status" value="1"/>
</dbReference>
<dbReference type="AlphaFoldDB" id="A0A9J6PHN4"/>
<sequence length="238" mass="25618">MKIGIIETGEVPADLQARHGTYRAMFRRLVGEALPGADTFVHSLLDGSGPPDPQAADGWVITGSAHGVYDPVPWIGPFKDFIRRAGEAGVPQVGICFGHQIMAEAFGGRVVKSEKGWGCGLHSYEVLRPQSWMTPGLSRVRIAAMHQDQVVEVPDAAEVVGGSNFCPFGILAYPRARAMSFQVHPEFETDYASDLIRIRAGTRIPHPVADVGLHSLEHGNDRSAVAQWIGAFLARGGA</sequence>
<evidence type="ECO:0000313" key="2">
    <source>
        <dbReference type="EMBL" id="MCP1337328.1"/>
    </source>
</evidence>
<dbReference type="CDD" id="cd01741">
    <property type="entry name" value="GATase1_1"/>
    <property type="match status" value="1"/>
</dbReference>
<dbReference type="InterPro" id="IPR029062">
    <property type="entry name" value="Class_I_gatase-like"/>
</dbReference>
<dbReference type="GO" id="GO:0005829">
    <property type="term" value="C:cytosol"/>
    <property type="evidence" value="ECO:0007669"/>
    <property type="project" value="TreeGrafter"/>
</dbReference>
<dbReference type="InterPro" id="IPR017926">
    <property type="entry name" value="GATASE"/>
</dbReference>
<feature type="domain" description="Glutamine amidotransferase" evidence="1">
    <location>
        <begin position="57"/>
        <end position="188"/>
    </location>
</feature>
<reference evidence="2" key="1">
    <citation type="submission" date="2022-06" db="EMBL/GenBank/DDBJ databases">
        <title>Isolation and Genomics of Futiania mangrovii gen. nov., sp. nov., a Rare and Metabolically-versatile member in the Class Alphaproteobacteria.</title>
        <authorList>
            <person name="Liu L."/>
            <person name="Huang W.-C."/>
            <person name="Pan J."/>
            <person name="Li J."/>
            <person name="Huang Y."/>
            <person name="Du H."/>
            <person name="Liu Y."/>
            <person name="Li M."/>
        </authorList>
    </citation>
    <scope>NUCLEOTIDE SEQUENCE</scope>
    <source>
        <strain evidence="2">FT118</strain>
    </source>
</reference>
<protein>
    <submittedName>
        <fullName evidence="2">Type 1 glutamine amidotransferase</fullName>
    </submittedName>
</protein>
<evidence type="ECO:0000259" key="1">
    <source>
        <dbReference type="Pfam" id="PF00117"/>
    </source>
</evidence>
<dbReference type="EMBL" id="JAMZFT010000003">
    <property type="protein sequence ID" value="MCP1337328.1"/>
    <property type="molecule type" value="Genomic_DNA"/>
</dbReference>
<proteinExistence type="predicted"/>
<dbReference type="RefSeq" id="WP_269333296.1">
    <property type="nucleotide sequence ID" value="NZ_JAMZFT010000003.1"/>
</dbReference>
<dbReference type="Pfam" id="PF00117">
    <property type="entry name" value="GATase"/>
    <property type="match status" value="1"/>
</dbReference>
<dbReference type="SUPFAM" id="SSF52317">
    <property type="entry name" value="Class I glutamine amidotransferase-like"/>
    <property type="match status" value="1"/>
</dbReference>
<dbReference type="PANTHER" id="PTHR42695:SF5">
    <property type="entry name" value="GLUTAMINE AMIDOTRANSFERASE YLR126C-RELATED"/>
    <property type="match status" value="1"/>
</dbReference>
<name>A0A9J6PHN4_9PROT</name>
<keyword evidence="3" id="KW-1185">Reference proteome</keyword>
<dbReference type="PANTHER" id="PTHR42695">
    <property type="entry name" value="GLUTAMINE AMIDOTRANSFERASE YLR126C-RELATED"/>
    <property type="match status" value="1"/>
</dbReference>
<dbReference type="Proteomes" id="UP001055804">
    <property type="component" value="Unassembled WGS sequence"/>
</dbReference>
<organism evidence="2 3">
    <name type="scientific">Futiania mangrovi</name>
    <dbReference type="NCBI Taxonomy" id="2959716"/>
    <lineage>
        <taxon>Bacteria</taxon>
        <taxon>Pseudomonadati</taxon>
        <taxon>Pseudomonadota</taxon>
        <taxon>Alphaproteobacteria</taxon>
        <taxon>Futianiales</taxon>
        <taxon>Futianiaceae</taxon>
        <taxon>Futiania</taxon>
    </lineage>
</organism>
<dbReference type="InterPro" id="IPR044992">
    <property type="entry name" value="ChyE-like"/>
</dbReference>
<keyword evidence="2" id="KW-0315">Glutamine amidotransferase</keyword>
<dbReference type="Gene3D" id="3.40.50.880">
    <property type="match status" value="1"/>
</dbReference>
<accession>A0A9J6PHN4</accession>